<keyword evidence="2 7" id="KW-0813">Transport</keyword>
<keyword evidence="4 7" id="KW-0812">Transmembrane</keyword>
<dbReference type="PROSITE" id="PS50928">
    <property type="entry name" value="ABC_TM1"/>
    <property type="match status" value="1"/>
</dbReference>
<sequence>MLEKVHGVLPEIGIATAQTAYMLVLTLVVAFIFGGALGIWLYMVRPDSLAPNRSLYLVLDAVVNFVRSFPFLILLISVIPLTRFVVGTAIGTTAVVVPLSISAIPEFARLVEQALLDVRRGVVEAGQAFGASRLQLIRHILLVEARPGLINAFTILSVIYLSATTVAGLVGGGGLGNFAITFGYYRYEPAIMAATVLVIVLWVQVIQMAGNYFVRHTDKRKR</sequence>
<reference evidence="9 10" key="1">
    <citation type="submission" date="2017-02" db="EMBL/GenBank/DDBJ databases">
        <title>The new phylogeny of genus Mycobacterium.</title>
        <authorList>
            <person name="Tortoli E."/>
            <person name="Trovato A."/>
            <person name="Cirillo D.M."/>
        </authorList>
    </citation>
    <scope>NUCLEOTIDE SEQUENCE [LARGE SCALE GENOMIC DNA]</scope>
    <source>
        <strain evidence="9 10">RW6</strain>
    </source>
</reference>
<dbReference type="InterPro" id="IPR000515">
    <property type="entry name" value="MetI-like"/>
</dbReference>
<keyword evidence="9" id="KW-0547">Nucleotide-binding</keyword>
<evidence type="ECO:0000313" key="9">
    <source>
        <dbReference type="EMBL" id="ORA39267.1"/>
    </source>
</evidence>
<keyword evidence="9" id="KW-0067">ATP-binding</keyword>
<dbReference type="SUPFAM" id="SSF161098">
    <property type="entry name" value="MetI-like"/>
    <property type="match status" value="1"/>
</dbReference>
<dbReference type="OrthoDB" id="9793490at2"/>
<dbReference type="GO" id="GO:0005524">
    <property type="term" value="F:ATP binding"/>
    <property type="evidence" value="ECO:0007669"/>
    <property type="project" value="UniProtKB-KW"/>
</dbReference>
<dbReference type="GO" id="GO:0048473">
    <property type="term" value="P:D-methionine transmembrane transport"/>
    <property type="evidence" value="ECO:0007669"/>
    <property type="project" value="TreeGrafter"/>
</dbReference>
<evidence type="ECO:0000313" key="10">
    <source>
        <dbReference type="Proteomes" id="UP000192448"/>
    </source>
</evidence>
<feature type="transmembrane region" description="Helical" evidence="7">
    <location>
        <begin position="190"/>
        <end position="214"/>
    </location>
</feature>
<proteinExistence type="inferred from homology"/>
<feature type="transmembrane region" description="Helical" evidence="7">
    <location>
        <begin position="20"/>
        <end position="43"/>
    </location>
</feature>
<keyword evidence="3" id="KW-1003">Cell membrane</keyword>
<feature type="transmembrane region" description="Helical" evidence="7">
    <location>
        <begin position="148"/>
        <end position="170"/>
    </location>
</feature>
<evidence type="ECO:0000256" key="4">
    <source>
        <dbReference type="ARBA" id="ARBA00022692"/>
    </source>
</evidence>
<comment type="similarity">
    <text evidence="7">Belongs to the binding-protein-dependent transport system permease family.</text>
</comment>
<comment type="caution">
    <text evidence="9">The sequence shown here is derived from an EMBL/GenBank/DDBJ whole genome shotgun (WGS) entry which is preliminary data.</text>
</comment>
<keyword evidence="5 7" id="KW-1133">Transmembrane helix</keyword>
<gene>
    <name evidence="9" type="ORF">BST13_03110</name>
</gene>
<dbReference type="InterPro" id="IPR035906">
    <property type="entry name" value="MetI-like_sf"/>
</dbReference>
<feature type="domain" description="ABC transmembrane type-1" evidence="8">
    <location>
        <begin position="16"/>
        <end position="210"/>
    </location>
</feature>
<dbReference type="CDD" id="cd06261">
    <property type="entry name" value="TM_PBP2"/>
    <property type="match status" value="1"/>
</dbReference>
<dbReference type="Pfam" id="PF00528">
    <property type="entry name" value="BPD_transp_1"/>
    <property type="match status" value="1"/>
</dbReference>
<evidence type="ECO:0000256" key="6">
    <source>
        <dbReference type="ARBA" id="ARBA00023136"/>
    </source>
</evidence>
<feature type="transmembrane region" description="Helical" evidence="7">
    <location>
        <begin position="55"/>
        <end position="78"/>
    </location>
</feature>
<dbReference type="STRING" id="1927124.BST13_03110"/>
<evidence type="ECO:0000256" key="1">
    <source>
        <dbReference type="ARBA" id="ARBA00004651"/>
    </source>
</evidence>
<keyword evidence="10" id="KW-1185">Reference proteome</keyword>
<dbReference type="InterPro" id="IPR051322">
    <property type="entry name" value="AA_ABC_Transporter_Permease"/>
</dbReference>
<dbReference type="GO" id="GO:0005886">
    <property type="term" value="C:plasma membrane"/>
    <property type="evidence" value="ECO:0007669"/>
    <property type="project" value="UniProtKB-SubCell"/>
</dbReference>
<organism evidence="9 10">
    <name type="scientific">Mycobacterium aquaticum</name>
    <dbReference type="NCBI Taxonomy" id="1927124"/>
    <lineage>
        <taxon>Bacteria</taxon>
        <taxon>Bacillati</taxon>
        <taxon>Actinomycetota</taxon>
        <taxon>Actinomycetes</taxon>
        <taxon>Mycobacteriales</taxon>
        <taxon>Mycobacteriaceae</taxon>
        <taxon>Mycobacterium</taxon>
    </lineage>
</organism>
<dbReference type="EMBL" id="MVHF01000002">
    <property type="protein sequence ID" value="ORA39267.1"/>
    <property type="molecule type" value="Genomic_DNA"/>
</dbReference>
<accession>A0A1X0BAB2</accession>
<evidence type="ECO:0000256" key="5">
    <source>
        <dbReference type="ARBA" id="ARBA00022989"/>
    </source>
</evidence>
<keyword evidence="6 7" id="KW-0472">Membrane</keyword>
<evidence type="ECO:0000259" key="8">
    <source>
        <dbReference type="PROSITE" id="PS50928"/>
    </source>
</evidence>
<dbReference type="Gene3D" id="1.10.3720.10">
    <property type="entry name" value="MetI-like"/>
    <property type="match status" value="1"/>
</dbReference>
<dbReference type="Proteomes" id="UP000192448">
    <property type="component" value="Unassembled WGS sequence"/>
</dbReference>
<protein>
    <submittedName>
        <fullName evidence="9">Methionine ABC transporter ATP-binding protein</fullName>
    </submittedName>
</protein>
<evidence type="ECO:0000256" key="2">
    <source>
        <dbReference type="ARBA" id="ARBA00022448"/>
    </source>
</evidence>
<dbReference type="AlphaFoldDB" id="A0A1X0BAB2"/>
<comment type="subcellular location">
    <subcellularLocation>
        <location evidence="1 7">Cell membrane</location>
        <topology evidence="1 7">Multi-pass membrane protein</topology>
    </subcellularLocation>
</comment>
<name>A0A1X0BAB2_9MYCO</name>
<dbReference type="PANTHER" id="PTHR30450">
    <property type="entry name" value="ABC TRANSPORTER PERMEASE"/>
    <property type="match status" value="1"/>
</dbReference>
<dbReference type="RefSeq" id="WP_083160499.1">
    <property type="nucleotide sequence ID" value="NZ_MVHF01000002.1"/>
</dbReference>
<evidence type="ECO:0000256" key="3">
    <source>
        <dbReference type="ARBA" id="ARBA00022475"/>
    </source>
</evidence>
<dbReference type="PANTHER" id="PTHR30450:SF1">
    <property type="entry name" value="D-METHIONINE TRANSPORT SYSTEM PERMEASE PROTEIN METI-RELATED"/>
    <property type="match status" value="1"/>
</dbReference>
<evidence type="ECO:0000256" key="7">
    <source>
        <dbReference type="RuleBase" id="RU363032"/>
    </source>
</evidence>